<sequence>MDAAALAASPFISLLAWSVVLLVFHVSLQGMMSTFELGSAWNAGPRDDERKPSGKLAGRAERASGNFQETYPAFVGLALALAIAGDPTGWGLTGAWLWFAFRIAYIPLYLAGVSYVRSLFWLGSLAGLLIMVSALVF</sequence>
<organism evidence="6 7">
    <name type="scientific">Rhizobium giardinii</name>
    <dbReference type="NCBI Taxonomy" id="56731"/>
    <lineage>
        <taxon>Bacteria</taxon>
        <taxon>Pseudomonadati</taxon>
        <taxon>Pseudomonadota</taxon>
        <taxon>Alphaproteobacteria</taxon>
        <taxon>Hyphomicrobiales</taxon>
        <taxon>Rhizobiaceae</taxon>
        <taxon>Rhizobium/Agrobacterium group</taxon>
        <taxon>Rhizobium</taxon>
    </lineage>
</organism>
<dbReference type="EMBL" id="JACHBK010000007">
    <property type="protein sequence ID" value="MBB5536585.1"/>
    <property type="molecule type" value="Genomic_DNA"/>
</dbReference>
<evidence type="ECO:0000256" key="5">
    <source>
        <dbReference type="SAM" id="Phobius"/>
    </source>
</evidence>
<dbReference type="Proteomes" id="UP000585507">
    <property type="component" value="Unassembled WGS sequence"/>
</dbReference>
<evidence type="ECO:0000313" key="6">
    <source>
        <dbReference type="EMBL" id="MBB5536585.1"/>
    </source>
</evidence>
<evidence type="ECO:0000256" key="3">
    <source>
        <dbReference type="ARBA" id="ARBA00022989"/>
    </source>
</evidence>
<accession>A0A7W8X7S3</accession>
<dbReference type="PANTHER" id="PTHR35371">
    <property type="entry name" value="INNER MEMBRANE PROTEIN"/>
    <property type="match status" value="1"/>
</dbReference>
<keyword evidence="4 5" id="KW-0472">Membrane</keyword>
<keyword evidence="3 5" id="KW-1133">Transmembrane helix</keyword>
<dbReference type="SUPFAM" id="SSF161084">
    <property type="entry name" value="MAPEG domain-like"/>
    <property type="match status" value="1"/>
</dbReference>
<dbReference type="Gene3D" id="1.20.120.550">
    <property type="entry name" value="Membrane associated eicosanoid/glutathione metabolism-like domain"/>
    <property type="match status" value="1"/>
</dbReference>
<comment type="caution">
    <text evidence="6">The sequence shown here is derived from an EMBL/GenBank/DDBJ whole genome shotgun (WGS) entry which is preliminary data.</text>
</comment>
<dbReference type="RefSeq" id="WP_018328640.1">
    <property type="nucleotide sequence ID" value="NZ_JACHBK010000007.1"/>
</dbReference>
<dbReference type="Pfam" id="PF01124">
    <property type="entry name" value="MAPEG"/>
    <property type="match status" value="1"/>
</dbReference>
<feature type="transmembrane region" description="Helical" evidence="5">
    <location>
        <begin position="71"/>
        <end position="89"/>
    </location>
</feature>
<dbReference type="GO" id="GO:0016020">
    <property type="term" value="C:membrane"/>
    <property type="evidence" value="ECO:0007669"/>
    <property type="project" value="UniProtKB-SubCell"/>
</dbReference>
<evidence type="ECO:0000313" key="7">
    <source>
        <dbReference type="Proteomes" id="UP000585507"/>
    </source>
</evidence>
<proteinExistence type="predicted"/>
<comment type="subcellular location">
    <subcellularLocation>
        <location evidence="1">Membrane</location>
    </subcellularLocation>
</comment>
<feature type="transmembrane region" description="Helical" evidence="5">
    <location>
        <begin position="119"/>
        <end position="136"/>
    </location>
</feature>
<dbReference type="PANTHER" id="PTHR35371:SF1">
    <property type="entry name" value="BLR7753 PROTEIN"/>
    <property type="match status" value="1"/>
</dbReference>
<name>A0A7W8X7S3_9HYPH</name>
<evidence type="ECO:0000256" key="1">
    <source>
        <dbReference type="ARBA" id="ARBA00004370"/>
    </source>
</evidence>
<gene>
    <name evidence="6" type="ORF">GGD55_003296</name>
</gene>
<evidence type="ECO:0000256" key="2">
    <source>
        <dbReference type="ARBA" id="ARBA00022692"/>
    </source>
</evidence>
<keyword evidence="2 5" id="KW-0812">Transmembrane</keyword>
<dbReference type="InterPro" id="IPR001129">
    <property type="entry name" value="Membr-assoc_MAPEG"/>
</dbReference>
<dbReference type="InterPro" id="IPR023352">
    <property type="entry name" value="MAPEG-like_dom_sf"/>
</dbReference>
<dbReference type="AlphaFoldDB" id="A0A7W8X7S3"/>
<protein>
    <submittedName>
        <fullName evidence="6">Putative MAPEG superfamily protein</fullName>
    </submittedName>
</protein>
<evidence type="ECO:0000256" key="4">
    <source>
        <dbReference type="ARBA" id="ARBA00023136"/>
    </source>
</evidence>
<keyword evidence="7" id="KW-1185">Reference proteome</keyword>
<reference evidence="6 7" key="1">
    <citation type="submission" date="2020-08" db="EMBL/GenBank/DDBJ databases">
        <title>Genomic Encyclopedia of Type Strains, Phase IV (KMG-V): Genome sequencing to study the core and pangenomes of soil and plant-associated prokaryotes.</title>
        <authorList>
            <person name="Whitman W."/>
        </authorList>
    </citation>
    <scope>NUCLEOTIDE SEQUENCE [LARGE SCALE GENOMIC DNA]</scope>
    <source>
        <strain evidence="6 7">SEMIA 4084</strain>
    </source>
</reference>
<feature type="transmembrane region" description="Helical" evidence="5">
    <location>
        <begin position="6"/>
        <end position="28"/>
    </location>
</feature>